<dbReference type="GO" id="GO:0016020">
    <property type="term" value="C:membrane"/>
    <property type="evidence" value="ECO:0007669"/>
    <property type="project" value="UniProtKB-SubCell"/>
</dbReference>
<organism evidence="11 12">
    <name type="scientific">Chlorella sorokiniana</name>
    <name type="common">Freshwater green alga</name>
    <dbReference type="NCBI Taxonomy" id="3076"/>
    <lineage>
        <taxon>Eukaryota</taxon>
        <taxon>Viridiplantae</taxon>
        <taxon>Chlorophyta</taxon>
        <taxon>core chlorophytes</taxon>
        <taxon>Trebouxiophyceae</taxon>
        <taxon>Chlorellales</taxon>
        <taxon>Chlorellaceae</taxon>
        <taxon>Chlorella clade</taxon>
        <taxon>Chlorella</taxon>
    </lineage>
</organism>
<evidence type="ECO:0000313" key="11">
    <source>
        <dbReference type="EMBL" id="PRW60172.1"/>
    </source>
</evidence>
<evidence type="ECO:0000256" key="2">
    <source>
        <dbReference type="ARBA" id="ARBA00022448"/>
    </source>
</evidence>
<evidence type="ECO:0000256" key="7">
    <source>
        <dbReference type="ARBA" id="ARBA00023136"/>
    </source>
</evidence>
<keyword evidence="9" id="KW-0732">Signal</keyword>
<comment type="caution">
    <text evidence="11">The sequence shown here is derived from an EMBL/GenBank/DDBJ whole genome shotgun (WGS) entry which is preliminary data.</text>
</comment>
<dbReference type="Pfam" id="PF01061">
    <property type="entry name" value="ABC2_membrane"/>
    <property type="match status" value="1"/>
</dbReference>
<dbReference type="SMART" id="SM00382">
    <property type="entry name" value="AAA"/>
    <property type="match status" value="1"/>
</dbReference>
<dbReference type="InterPro" id="IPR027417">
    <property type="entry name" value="P-loop_NTPase"/>
</dbReference>
<evidence type="ECO:0000256" key="9">
    <source>
        <dbReference type="SAM" id="SignalP"/>
    </source>
</evidence>
<keyword evidence="6 8" id="KW-1133">Transmembrane helix</keyword>
<feature type="domain" description="ABC transporter" evidence="10">
    <location>
        <begin position="619"/>
        <end position="872"/>
    </location>
</feature>
<dbReference type="PANTHER" id="PTHR48041:SF2">
    <property type="entry name" value="ATP-DEPENDENT PERMEASE-RELATED"/>
    <property type="match status" value="1"/>
</dbReference>
<dbReference type="PROSITE" id="PS50893">
    <property type="entry name" value="ABC_TRANSPORTER_2"/>
    <property type="match status" value="1"/>
</dbReference>
<dbReference type="PANTHER" id="PTHR48041">
    <property type="entry name" value="ABC TRANSPORTER G FAMILY MEMBER 28"/>
    <property type="match status" value="1"/>
</dbReference>
<dbReference type="InterPro" id="IPR003439">
    <property type="entry name" value="ABC_transporter-like_ATP-bd"/>
</dbReference>
<feature type="transmembrane region" description="Helical" evidence="8">
    <location>
        <begin position="1146"/>
        <end position="1165"/>
    </location>
</feature>
<dbReference type="InterPro" id="IPR013525">
    <property type="entry name" value="ABC2_TM"/>
</dbReference>
<evidence type="ECO:0000313" key="12">
    <source>
        <dbReference type="Proteomes" id="UP000239899"/>
    </source>
</evidence>
<dbReference type="Gene3D" id="3.40.50.300">
    <property type="entry name" value="P-loop containing nucleotide triphosphate hydrolases"/>
    <property type="match status" value="1"/>
</dbReference>
<feature type="transmembrane region" description="Helical" evidence="8">
    <location>
        <begin position="525"/>
        <end position="546"/>
    </location>
</feature>
<feature type="transmembrane region" description="Helical" evidence="8">
    <location>
        <begin position="1113"/>
        <end position="1134"/>
    </location>
</feature>
<evidence type="ECO:0000256" key="1">
    <source>
        <dbReference type="ARBA" id="ARBA00004141"/>
    </source>
</evidence>
<dbReference type="PROSITE" id="PS01186">
    <property type="entry name" value="EGF_2"/>
    <property type="match status" value="1"/>
</dbReference>
<feature type="transmembrane region" description="Helical" evidence="8">
    <location>
        <begin position="1033"/>
        <end position="1055"/>
    </location>
</feature>
<evidence type="ECO:0000256" key="8">
    <source>
        <dbReference type="SAM" id="Phobius"/>
    </source>
</evidence>
<dbReference type="Pfam" id="PF00005">
    <property type="entry name" value="ABC_tran"/>
    <property type="match status" value="1"/>
</dbReference>
<dbReference type="GO" id="GO:0005524">
    <property type="term" value="F:ATP binding"/>
    <property type="evidence" value="ECO:0007669"/>
    <property type="project" value="UniProtKB-KW"/>
</dbReference>
<keyword evidence="5" id="KW-0067">ATP-binding</keyword>
<keyword evidence="2" id="KW-0813">Transport</keyword>
<comment type="subcellular location">
    <subcellularLocation>
        <location evidence="1">Membrane</location>
        <topology evidence="1">Multi-pass membrane protein</topology>
    </subcellularLocation>
</comment>
<dbReference type="InterPro" id="IPR003593">
    <property type="entry name" value="AAA+_ATPase"/>
</dbReference>
<feature type="chain" id="PRO_5015122794" evidence="9">
    <location>
        <begin position="25"/>
        <end position="1273"/>
    </location>
</feature>
<dbReference type="InterPro" id="IPR000742">
    <property type="entry name" value="EGF"/>
</dbReference>
<dbReference type="PROSITE" id="PS00211">
    <property type="entry name" value="ABC_TRANSPORTER_1"/>
    <property type="match status" value="1"/>
</dbReference>
<dbReference type="GO" id="GO:0016887">
    <property type="term" value="F:ATP hydrolysis activity"/>
    <property type="evidence" value="ECO:0007669"/>
    <property type="project" value="InterPro"/>
</dbReference>
<dbReference type="InterPro" id="IPR050352">
    <property type="entry name" value="ABCG_transporters"/>
</dbReference>
<evidence type="ECO:0000256" key="4">
    <source>
        <dbReference type="ARBA" id="ARBA00022741"/>
    </source>
</evidence>
<name>A0A2P6U1I3_CHLSO</name>
<feature type="transmembrane region" description="Helical" evidence="8">
    <location>
        <begin position="1228"/>
        <end position="1252"/>
    </location>
</feature>
<gene>
    <name evidence="11" type="ORF">C2E21_1880</name>
</gene>
<sequence length="1273" mass="131938">MSARRLAACWVAATLLTLTVGAAAQAPAAGCRLPLYLNASASTLSLAGSSVDKPVAFPLTPAFPDAQVGLEGALTLVLPGGGPCPTDAAGLAAQLAGATLQPSDTAGPLLLYPTSQIVLNGGTFVTLTLQGNKLNVSSSPLAAGAGGSSGFSADLTGLIVEGTVLSNSSFTGVETLSMVGINATNASAITVATQGSTTTLTLPVYWVMRSVYQNAKIGTEGVSLYHFSGQMVAQTTLGCPTDCGPNGRCTSAADGTAACACECGWAGAACDVPSGFCSSFPAELSGAAVCPVAPPPAPAPTPDAAPCRPLQDCSTTQQFDVATSTCSCRQGWDGPGTCSACQTGAACDALFGTSGATCSNEVAFQQGMPFKAYTCDLAGTGLEETIEPGSFYMVCNTSASAGDQSLASSAEQYCKVNFALKGKGANPVTCKATECGFRANSTRVDCATTECACLTDCPDVQGILNTINGKPCSIDCDAQGNCKFDIQDFFVTLVAPCKTAACVVPGFTFVEGDYTIPESQSYDPVIAAVPLMALVGLAGFLSMYLIRHRSMFASGRRGAAAATAVLATTNGAPAPRRRPADPVHLLTFDDLSCMVPIRQRCSWLRRCFTCGKSAAASAAQEAGVTAAVAVGGGGAAEMPGFKQIVKGASGVAANGELVGVLGPSGSGKTTLLAIVAGSAEDLDKRSLLTGSVLMDGQPIHSAQRRKIAYVAQDDTLLPTLTVEECVRYSAVLRLQGADAAEVQAAVQSVLAELGLSHVARSQVGGRSGIRGISGGERRRVTIAMELVTEPAVLVLDEPTSGLDSFTALNLMRTMKQVASGGRIVMLSFHQPSPAMFSLLDRAYLMAQGYCIFSGPPAAAESWFAQRGLPCPVGTAIAEHMLDSVSDPATLSQLLAAHSKERAAAAAGYLNGSGGSSAAARGAADELMPVSLAASSAFEESSGKLVGDSVSKSATPSLRGEALAVEPAQQAQQAQHGEHSVSRELAVVFWRTLIDIWRNPLLLALHWGLALAMGLFVGAVFFDVSFDVSGAQNRVGAMFFVLCFFAFTSLTTVDLFQMERKMVVREVRGGYYRSATYLLAKMVLDALLLRVIPVFIFSAPFYPMMGLQSSSPVVATFLFVVSTFAAAMGAMSLAVTVASSSAGTASLIMNIILLVGVVVSGMLVNPESMKAWIRWTHWLSIFFYSYSAMMINEMSSIKIDFELQGYAAASNVRGTVFLETIGINANDLTLYIIICDVFWAGLAALAFLMLYLVMPRPRSLARVLPASGTRASNK</sequence>
<evidence type="ECO:0000259" key="10">
    <source>
        <dbReference type="PROSITE" id="PS50893"/>
    </source>
</evidence>
<dbReference type="PROSITE" id="PS00022">
    <property type="entry name" value="EGF_1"/>
    <property type="match status" value="1"/>
</dbReference>
<dbReference type="OrthoDB" id="66620at2759"/>
<dbReference type="AlphaFoldDB" id="A0A2P6U1I3"/>
<keyword evidence="7 8" id="KW-0472">Membrane</keyword>
<keyword evidence="4" id="KW-0547">Nucleotide-binding</keyword>
<feature type="transmembrane region" description="Helical" evidence="8">
    <location>
        <begin position="1076"/>
        <end position="1101"/>
    </location>
</feature>
<dbReference type="InterPro" id="IPR017871">
    <property type="entry name" value="ABC_transporter-like_CS"/>
</dbReference>
<evidence type="ECO:0000256" key="5">
    <source>
        <dbReference type="ARBA" id="ARBA00022840"/>
    </source>
</evidence>
<accession>A0A2P6U1I3</accession>
<evidence type="ECO:0000256" key="6">
    <source>
        <dbReference type="ARBA" id="ARBA00022989"/>
    </source>
</evidence>
<reference evidence="11 12" key="1">
    <citation type="journal article" date="2018" name="Plant J.">
        <title>Genome sequences of Chlorella sorokiniana UTEX 1602 and Micractinium conductrix SAG 241.80: implications to maltose excretion by a green alga.</title>
        <authorList>
            <person name="Arriola M.B."/>
            <person name="Velmurugan N."/>
            <person name="Zhang Y."/>
            <person name="Plunkett M.H."/>
            <person name="Hondzo H."/>
            <person name="Barney B.M."/>
        </authorList>
    </citation>
    <scope>NUCLEOTIDE SEQUENCE [LARGE SCALE GENOMIC DNA]</scope>
    <source>
        <strain evidence="12">UTEX 1602</strain>
    </source>
</reference>
<evidence type="ECO:0000256" key="3">
    <source>
        <dbReference type="ARBA" id="ARBA00022692"/>
    </source>
</evidence>
<dbReference type="Proteomes" id="UP000239899">
    <property type="component" value="Unassembled WGS sequence"/>
</dbReference>
<keyword evidence="3 8" id="KW-0812">Transmembrane</keyword>
<proteinExistence type="predicted"/>
<keyword evidence="12" id="KW-1185">Reference proteome</keyword>
<feature type="signal peptide" evidence="9">
    <location>
        <begin position="1"/>
        <end position="24"/>
    </location>
</feature>
<protein>
    <submittedName>
        <fullName evidence="11">ATP-dependent permease</fullName>
    </submittedName>
</protein>
<feature type="transmembrane region" description="Helical" evidence="8">
    <location>
        <begin position="1000"/>
        <end position="1021"/>
    </location>
</feature>
<dbReference type="SUPFAM" id="SSF52540">
    <property type="entry name" value="P-loop containing nucleoside triphosphate hydrolases"/>
    <property type="match status" value="1"/>
</dbReference>
<dbReference type="GO" id="GO:0140359">
    <property type="term" value="F:ABC-type transporter activity"/>
    <property type="evidence" value="ECO:0007669"/>
    <property type="project" value="InterPro"/>
</dbReference>
<dbReference type="EMBL" id="LHPG02000003">
    <property type="protein sequence ID" value="PRW60172.1"/>
    <property type="molecule type" value="Genomic_DNA"/>
</dbReference>